<accession>A0A5S4G4Q9</accession>
<dbReference type="GO" id="GO:0019752">
    <property type="term" value="P:carboxylic acid metabolic process"/>
    <property type="evidence" value="ECO:0007669"/>
    <property type="project" value="UniProtKB-ARBA"/>
</dbReference>
<evidence type="ECO:0000259" key="3">
    <source>
        <dbReference type="Pfam" id="PF01557"/>
    </source>
</evidence>
<proteinExistence type="inferred from homology"/>
<name>A0A5S4G4Q9_9ACTN</name>
<gene>
    <name evidence="4" type="ORF">ETD96_38650</name>
</gene>
<keyword evidence="2" id="KW-0479">Metal-binding</keyword>
<evidence type="ECO:0000256" key="2">
    <source>
        <dbReference type="ARBA" id="ARBA00022723"/>
    </source>
</evidence>
<dbReference type="AlphaFoldDB" id="A0A5S4G4Q9"/>
<sequence length="315" mass="33682">MKLLTIDAGAAGHAGVLLGTGEVLDLVALPASGSNARWVPPSVRGILEGGDEALGLLRKIVDSVESDDAELARLREKGTVTPYGETPLRAVIPDPALVLSTGMNYRTHLQEMRNVPAPRFPYVFVKVLETLTGHGRPIVLPRRFPDMVDWEGELTVVIGRTCHDVPEDEAMAFVAGYTAANDVSARDWAADFYGAEGRVDVVAGWGRAINGKLFPTFLPCGPVIATADEIADPHDLRLTTTVNGTVMQSASTGEMIFSVARLVSYCSQWYRLRPGDMITTGTPAGAGYARDPQVFLRPGDVVTVGIEGIGELSNP</sequence>
<dbReference type="EMBL" id="VCKZ01000468">
    <property type="protein sequence ID" value="TMR27832.1"/>
    <property type="molecule type" value="Genomic_DNA"/>
</dbReference>
<dbReference type="RefSeq" id="WP_138641454.1">
    <property type="nucleotide sequence ID" value="NZ_VCKZ01000468.1"/>
</dbReference>
<dbReference type="Proteomes" id="UP000305238">
    <property type="component" value="Unassembled WGS sequence"/>
</dbReference>
<dbReference type="InterPro" id="IPR051121">
    <property type="entry name" value="FAH"/>
</dbReference>
<protein>
    <submittedName>
        <fullName evidence="4">Fumarylacetoacetate hydrolase family protein</fullName>
    </submittedName>
</protein>
<evidence type="ECO:0000313" key="5">
    <source>
        <dbReference type="Proteomes" id="UP000305238"/>
    </source>
</evidence>
<evidence type="ECO:0000256" key="1">
    <source>
        <dbReference type="ARBA" id="ARBA00010211"/>
    </source>
</evidence>
<dbReference type="InterPro" id="IPR011234">
    <property type="entry name" value="Fumarylacetoacetase-like_C"/>
</dbReference>
<dbReference type="GO" id="GO:0046872">
    <property type="term" value="F:metal ion binding"/>
    <property type="evidence" value="ECO:0007669"/>
    <property type="project" value="UniProtKB-KW"/>
</dbReference>
<dbReference type="SUPFAM" id="SSF56529">
    <property type="entry name" value="FAH"/>
    <property type="match status" value="1"/>
</dbReference>
<keyword evidence="4" id="KW-0378">Hydrolase</keyword>
<dbReference type="OrthoDB" id="2273115at2"/>
<dbReference type="PANTHER" id="PTHR42796">
    <property type="entry name" value="FUMARYLACETOACETATE HYDROLASE DOMAIN-CONTAINING PROTEIN 2A-RELATED"/>
    <property type="match status" value="1"/>
</dbReference>
<dbReference type="InterPro" id="IPR036663">
    <property type="entry name" value="Fumarylacetoacetase_C_sf"/>
</dbReference>
<dbReference type="GO" id="GO:0016853">
    <property type="term" value="F:isomerase activity"/>
    <property type="evidence" value="ECO:0007669"/>
    <property type="project" value="UniProtKB-ARBA"/>
</dbReference>
<feature type="domain" description="Fumarylacetoacetase-like C-terminal" evidence="3">
    <location>
        <begin position="99"/>
        <end position="314"/>
    </location>
</feature>
<organism evidence="4 5">
    <name type="scientific">Actinomadura geliboluensis</name>
    <dbReference type="NCBI Taxonomy" id="882440"/>
    <lineage>
        <taxon>Bacteria</taxon>
        <taxon>Bacillati</taxon>
        <taxon>Actinomycetota</taxon>
        <taxon>Actinomycetes</taxon>
        <taxon>Streptosporangiales</taxon>
        <taxon>Thermomonosporaceae</taxon>
        <taxon>Actinomadura</taxon>
    </lineage>
</organism>
<dbReference type="FunFam" id="3.90.850.10:FF:000002">
    <property type="entry name" value="2-hydroxyhepta-2,4-diene-1,7-dioate isomerase"/>
    <property type="match status" value="1"/>
</dbReference>
<feature type="non-terminal residue" evidence="4">
    <location>
        <position position="315"/>
    </location>
</feature>
<dbReference type="GO" id="GO:0016787">
    <property type="term" value="F:hydrolase activity"/>
    <property type="evidence" value="ECO:0007669"/>
    <property type="project" value="UniProtKB-KW"/>
</dbReference>
<dbReference type="PANTHER" id="PTHR42796:SF4">
    <property type="entry name" value="FUMARYLACETOACETATE HYDROLASE DOMAIN-CONTAINING PROTEIN 2A"/>
    <property type="match status" value="1"/>
</dbReference>
<reference evidence="4 5" key="1">
    <citation type="submission" date="2019-05" db="EMBL/GenBank/DDBJ databases">
        <title>Draft genome sequence of Actinomadura geliboluensis A8036.</title>
        <authorList>
            <person name="Saricaoglu S."/>
            <person name="Isik K."/>
        </authorList>
    </citation>
    <scope>NUCLEOTIDE SEQUENCE [LARGE SCALE GENOMIC DNA]</scope>
    <source>
        <strain evidence="4 5">A8036</strain>
    </source>
</reference>
<evidence type="ECO:0000313" key="4">
    <source>
        <dbReference type="EMBL" id="TMR27832.1"/>
    </source>
</evidence>
<comment type="similarity">
    <text evidence="1">Belongs to the FAH family.</text>
</comment>
<dbReference type="Pfam" id="PF01557">
    <property type="entry name" value="FAA_hydrolase"/>
    <property type="match status" value="1"/>
</dbReference>
<comment type="caution">
    <text evidence="4">The sequence shown here is derived from an EMBL/GenBank/DDBJ whole genome shotgun (WGS) entry which is preliminary data.</text>
</comment>
<dbReference type="Gene3D" id="3.90.850.10">
    <property type="entry name" value="Fumarylacetoacetase-like, C-terminal domain"/>
    <property type="match status" value="1"/>
</dbReference>
<keyword evidence="5" id="KW-1185">Reference proteome</keyword>